<reference evidence="9" key="1">
    <citation type="submission" date="2021-06" db="EMBL/GenBank/DDBJ databases">
        <authorList>
            <person name="Kallberg Y."/>
            <person name="Tangrot J."/>
            <person name="Rosling A."/>
        </authorList>
    </citation>
    <scope>NUCLEOTIDE SEQUENCE</scope>
    <source>
        <strain evidence="9">BR232B</strain>
    </source>
</reference>
<organism evidence="9 10">
    <name type="scientific">Paraglomus brasilianum</name>
    <dbReference type="NCBI Taxonomy" id="144538"/>
    <lineage>
        <taxon>Eukaryota</taxon>
        <taxon>Fungi</taxon>
        <taxon>Fungi incertae sedis</taxon>
        <taxon>Mucoromycota</taxon>
        <taxon>Glomeromycotina</taxon>
        <taxon>Glomeromycetes</taxon>
        <taxon>Paraglomerales</taxon>
        <taxon>Paraglomeraceae</taxon>
        <taxon>Paraglomus</taxon>
    </lineage>
</organism>
<dbReference type="InterPro" id="IPR036565">
    <property type="entry name" value="Mur-like_cat_sf"/>
</dbReference>
<dbReference type="GO" id="GO:0005739">
    <property type="term" value="C:mitochondrion"/>
    <property type="evidence" value="ECO:0007669"/>
    <property type="project" value="TreeGrafter"/>
</dbReference>
<comment type="pathway">
    <text evidence="7">Cofactor biosynthesis; tetrahydrofolylpolyglutamate biosynthesis.</text>
</comment>
<dbReference type="PROSITE" id="PS01011">
    <property type="entry name" value="FOLYLPOLYGLU_SYNT_1"/>
    <property type="match status" value="1"/>
</dbReference>
<dbReference type="PANTHER" id="PTHR11136">
    <property type="entry name" value="FOLYLPOLYGLUTAMATE SYNTHASE-RELATED"/>
    <property type="match status" value="1"/>
</dbReference>
<dbReference type="InterPro" id="IPR013221">
    <property type="entry name" value="Mur_ligase_cen"/>
</dbReference>
<dbReference type="Gene3D" id="3.90.190.20">
    <property type="entry name" value="Mur ligase, C-terminal domain"/>
    <property type="match status" value="1"/>
</dbReference>
<dbReference type="NCBIfam" id="TIGR01499">
    <property type="entry name" value="folC"/>
    <property type="match status" value="1"/>
</dbReference>
<evidence type="ECO:0000256" key="1">
    <source>
        <dbReference type="ARBA" id="ARBA00008276"/>
    </source>
</evidence>
<evidence type="ECO:0000256" key="6">
    <source>
        <dbReference type="ARBA" id="ARBA00022842"/>
    </source>
</evidence>
<dbReference type="GO" id="GO:0005524">
    <property type="term" value="F:ATP binding"/>
    <property type="evidence" value="ECO:0007669"/>
    <property type="project" value="UniProtKB-KW"/>
</dbReference>
<evidence type="ECO:0000256" key="7">
    <source>
        <dbReference type="PIRNR" id="PIRNR001563"/>
    </source>
</evidence>
<evidence type="ECO:0000313" key="10">
    <source>
        <dbReference type="Proteomes" id="UP000789739"/>
    </source>
</evidence>
<evidence type="ECO:0000256" key="2">
    <source>
        <dbReference type="ARBA" id="ARBA00022598"/>
    </source>
</evidence>
<keyword evidence="5 7" id="KW-0067">ATP-binding</keyword>
<comment type="similarity">
    <text evidence="1 7">Belongs to the folylpolyglutamate synthase family.</text>
</comment>
<dbReference type="Gene3D" id="3.40.1190.10">
    <property type="entry name" value="Mur-like, catalytic domain"/>
    <property type="match status" value="1"/>
</dbReference>
<dbReference type="GO" id="GO:0008841">
    <property type="term" value="F:dihydrofolate synthase activity"/>
    <property type="evidence" value="ECO:0007669"/>
    <property type="project" value="UniProtKB-EC"/>
</dbReference>
<keyword evidence="2 7" id="KW-0436">Ligase</keyword>
<keyword evidence="6" id="KW-0460">Magnesium</keyword>
<name>A0A9N8Z539_9GLOM</name>
<evidence type="ECO:0000259" key="8">
    <source>
        <dbReference type="Pfam" id="PF08245"/>
    </source>
</evidence>
<dbReference type="GO" id="GO:0046872">
    <property type="term" value="F:metal ion binding"/>
    <property type="evidence" value="ECO:0007669"/>
    <property type="project" value="UniProtKB-KW"/>
</dbReference>
<dbReference type="InterPro" id="IPR018109">
    <property type="entry name" value="Folylpolyglutamate_synth_CS"/>
</dbReference>
<sequence length="423" mass="46583">MNFGLERIHFLLSKLENPHLRLSVIHVGGTNGKGSVTAYIDSILIKAGYKTGRYNSPHLLEPRDSIRINGIPINKESYQRVRNRVETVNSESDIRATSFELLTAVALCCFDAEKVSIAVIEVGLGGAKDATNVFPSPLMSIITAIGMDHMEILGETIDLIVKEKAGILKPNGKAIFAPQIPAVQQILVDCAINIECDEFIIVNAATWVNGNVRMYLDGCYFDFHIPLLGDFQLENVAAAITAILSIRKHVSEFASITYTHIKEGVRDTKWPGRLEWIDVSSVLGGSHQRILVDGAHNMLAASALRSFIDKEFDGIKPIHWIIGMKDGRDIPAMLRLLLKSHDSVYAVIFSDVEDMAWIHPCNPDLIVDSAKGIHTDMFAESSVNLTAALQNATTRSKNDAGMMVLCGSLYLVADLYRLLKLEA</sequence>
<dbReference type="Proteomes" id="UP000789739">
    <property type="component" value="Unassembled WGS sequence"/>
</dbReference>
<keyword evidence="7" id="KW-0554">One-carbon metabolism</keyword>
<dbReference type="InterPro" id="IPR001645">
    <property type="entry name" value="Folylpolyglutamate_synth"/>
</dbReference>
<dbReference type="InterPro" id="IPR036615">
    <property type="entry name" value="Mur_ligase_C_dom_sf"/>
</dbReference>
<dbReference type="EMBL" id="CAJVPI010000059">
    <property type="protein sequence ID" value="CAG8469529.1"/>
    <property type="molecule type" value="Genomic_DNA"/>
</dbReference>
<evidence type="ECO:0000256" key="3">
    <source>
        <dbReference type="ARBA" id="ARBA00022723"/>
    </source>
</evidence>
<evidence type="ECO:0000313" key="9">
    <source>
        <dbReference type="EMBL" id="CAG8469529.1"/>
    </source>
</evidence>
<dbReference type="GO" id="GO:0004326">
    <property type="term" value="F:tetrahydrofolylpolyglutamate synthase activity"/>
    <property type="evidence" value="ECO:0007669"/>
    <property type="project" value="InterPro"/>
</dbReference>
<dbReference type="SUPFAM" id="SSF53623">
    <property type="entry name" value="MurD-like peptide ligases, catalytic domain"/>
    <property type="match status" value="1"/>
</dbReference>
<keyword evidence="3" id="KW-0479">Metal-binding</keyword>
<dbReference type="AlphaFoldDB" id="A0A9N8Z539"/>
<evidence type="ECO:0000256" key="4">
    <source>
        <dbReference type="ARBA" id="ARBA00022741"/>
    </source>
</evidence>
<dbReference type="OrthoDB" id="5212574at2759"/>
<dbReference type="GO" id="GO:0006730">
    <property type="term" value="P:one-carbon metabolic process"/>
    <property type="evidence" value="ECO:0007669"/>
    <property type="project" value="UniProtKB-KW"/>
</dbReference>
<dbReference type="PIRSF" id="PIRSF001563">
    <property type="entry name" value="Folylpolyglu_synth"/>
    <property type="match status" value="1"/>
</dbReference>
<dbReference type="EC" id="6.3.2.12" evidence="7"/>
<protein>
    <recommendedName>
        <fullName evidence="7">Dihydrofolate synthetase</fullName>
        <ecNumber evidence="7">6.3.2.12</ecNumber>
    </recommendedName>
</protein>
<accession>A0A9N8Z539</accession>
<dbReference type="PANTHER" id="PTHR11136:SF0">
    <property type="entry name" value="DIHYDROFOLATE SYNTHETASE-RELATED"/>
    <property type="match status" value="1"/>
</dbReference>
<dbReference type="SUPFAM" id="SSF53244">
    <property type="entry name" value="MurD-like peptide ligases, peptide-binding domain"/>
    <property type="match status" value="1"/>
</dbReference>
<keyword evidence="10" id="KW-1185">Reference proteome</keyword>
<dbReference type="Pfam" id="PF08245">
    <property type="entry name" value="Mur_ligase_M"/>
    <property type="match status" value="1"/>
</dbReference>
<comment type="caution">
    <text evidence="9">The sequence shown here is derived from an EMBL/GenBank/DDBJ whole genome shotgun (WGS) entry which is preliminary data.</text>
</comment>
<feature type="domain" description="Mur ligase central" evidence="8">
    <location>
        <begin position="27"/>
        <end position="242"/>
    </location>
</feature>
<comment type="catalytic activity">
    <reaction evidence="7">
        <text>7,8-dihydropteroate + L-glutamate + ATP = 7,8-dihydrofolate + ADP + phosphate + H(+)</text>
        <dbReference type="Rhea" id="RHEA:23584"/>
        <dbReference type="ChEBI" id="CHEBI:15378"/>
        <dbReference type="ChEBI" id="CHEBI:17839"/>
        <dbReference type="ChEBI" id="CHEBI:29985"/>
        <dbReference type="ChEBI" id="CHEBI:30616"/>
        <dbReference type="ChEBI" id="CHEBI:43474"/>
        <dbReference type="ChEBI" id="CHEBI:57451"/>
        <dbReference type="ChEBI" id="CHEBI:456216"/>
        <dbReference type="EC" id="6.3.2.12"/>
    </reaction>
</comment>
<keyword evidence="4 7" id="KW-0547">Nucleotide-binding</keyword>
<evidence type="ECO:0000256" key="5">
    <source>
        <dbReference type="ARBA" id="ARBA00022840"/>
    </source>
</evidence>
<dbReference type="GO" id="GO:0005829">
    <property type="term" value="C:cytosol"/>
    <property type="evidence" value="ECO:0007669"/>
    <property type="project" value="TreeGrafter"/>
</dbReference>
<gene>
    <name evidence="9" type="ORF">PBRASI_LOCUS1000</name>
</gene>
<proteinExistence type="inferred from homology"/>